<protein>
    <recommendedName>
        <fullName evidence="2">N-formylglutamate amidohydrolase</fullName>
    </recommendedName>
</protein>
<evidence type="ECO:0000313" key="1">
    <source>
        <dbReference type="EMBL" id="SVA55378.1"/>
    </source>
</evidence>
<dbReference type="InterPro" id="IPR010247">
    <property type="entry name" value="HutG_amidohyd"/>
</dbReference>
<dbReference type="NCBIfam" id="TIGR02017">
    <property type="entry name" value="hutG_amidohyd"/>
    <property type="match status" value="1"/>
</dbReference>
<reference evidence="1" key="1">
    <citation type="submission" date="2018-05" db="EMBL/GenBank/DDBJ databases">
        <authorList>
            <person name="Lanie J.A."/>
            <person name="Ng W.-L."/>
            <person name="Kazmierczak K.M."/>
            <person name="Andrzejewski T.M."/>
            <person name="Davidsen T.M."/>
            <person name="Wayne K.J."/>
            <person name="Tettelin H."/>
            <person name="Glass J.I."/>
            <person name="Rusch D."/>
            <person name="Podicherti R."/>
            <person name="Tsui H.-C.T."/>
            <person name="Winkler M.E."/>
        </authorList>
    </citation>
    <scope>NUCLEOTIDE SEQUENCE</scope>
</reference>
<sequence>MFNRLNECGRAIADTDWHINRLYNGLLPDATVVQATFSRYLIDANRDPSGSTLYPGQNTTELCPIVDFDGQPIYQNGAEPNAQDVEIRRQTYHSVYHTALTKQVERVRKKHGIALLFDCHSIRSLCPFLFEGELPDFNLGTNNGNACDSKIEQVAVDVCFNANGYHSVLNKRFKGGWTIRNYGNPSNGVHAIQLELAQRTYMDECAPWIFREELATNLRIHLKELLSCLDQLVTTFAKTITLKKHV</sequence>
<dbReference type="Pfam" id="PF05013">
    <property type="entry name" value="FGase"/>
    <property type="match status" value="1"/>
</dbReference>
<dbReference type="EMBL" id="UINC01012721">
    <property type="protein sequence ID" value="SVA55378.1"/>
    <property type="molecule type" value="Genomic_DNA"/>
</dbReference>
<organism evidence="1">
    <name type="scientific">marine metagenome</name>
    <dbReference type="NCBI Taxonomy" id="408172"/>
    <lineage>
        <taxon>unclassified sequences</taxon>
        <taxon>metagenomes</taxon>
        <taxon>ecological metagenomes</taxon>
    </lineage>
</organism>
<dbReference type="InterPro" id="IPR007709">
    <property type="entry name" value="N-FG_amidohydro"/>
</dbReference>
<dbReference type="AlphaFoldDB" id="A0A381WT08"/>
<dbReference type="SUPFAM" id="SSF53187">
    <property type="entry name" value="Zn-dependent exopeptidases"/>
    <property type="match status" value="1"/>
</dbReference>
<dbReference type="Gene3D" id="3.40.630.40">
    <property type="entry name" value="Zn-dependent exopeptidases"/>
    <property type="match status" value="1"/>
</dbReference>
<evidence type="ECO:0008006" key="2">
    <source>
        <dbReference type="Google" id="ProtNLM"/>
    </source>
</evidence>
<proteinExistence type="predicted"/>
<name>A0A381WT08_9ZZZZ</name>
<accession>A0A381WT08</accession>
<gene>
    <name evidence="1" type="ORF">METZ01_LOCUS108232</name>
</gene>